<dbReference type="InterPro" id="IPR037925">
    <property type="entry name" value="FlgE/F/G-like"/>
</dbReference>
<dbReference type="STRING" id="1212491.LFA_2066"/>
<dbReference type="Pfam" id="PF06429">
    <property type="entry name" value="Flg_bbr_C"/>
    <property type="match status" value="1"/>
</dbReference>
<protein>
    <submittedName>
        <fullName evidence="7">Uncharacterized protein</fullName>
    </submittedName>
</protein>
<comment type="subcellular location">
    <subcellularLocation>
        <location evidence="1 4">Bacterial flagellum basal body</location>
    </subcellularLocation>
</comment>
<reference evidence="8" key="1">
    <citation type="submission" date="2014-09" db="EMBL/GenBank/DDBJ databases">
        <authorList>
            <person name="Gomez-Valero L."/>
        </authorList>
    </citation>
    <scope>NUCLEOTIDE SEQUENCE [LARGE SCALE GENOMIC DNA]</scope>
    <source>
        <strain evidence="8">ATCC700992</strain>
    </source>
</reference>
<proteinExistence type="inferred from homology"/>
<evidence type="ECO:0000259" key="5">
    <source>
        <dbReference type="Pfam" id="PF06429"/>
    </source>
</evidence>
<feature type="domain" description="Flagellar hook protein FlgE/F/G-like D1" evidence="6">
    <location>
        <begin position="81"/>
        <end position="124"/>
    </location>
</feature>
<keyword evidence="8" id="KW-1185">Reference proteome</keyword>
<dbReference type="HOGENOM" id="CLU_628205_0_0_6"/>
<gene>
    <name evidence="7" type="ORF">LFA_2066</name>
</gene>
<evidence type="ECO:0000256" key="2">
    <source>
        <dbReference type="ARBA" id="ARBA00009677"/>
    </source>
</evidence>
<keyword evidence="3 4" id="KW-0975">Bacterial flagellum</keyword>
<feature type="domain" description="Flagellar basal-body/hook protein C-terminal" evidence="5">
    <location>
        <begin position="381"/>
        <end position="417"/>
    </location>
</feature>
<evidence type="ECO:0000256" key="4">
    <source>
        <dbReference type="RuleBase" id="RU362116"/>
    </source>
</evidence>
<dbReference type="Proteomes" id="UP000032430">
    <property type="component" value="Chromosome I"/>
</dbReference>
<dbReference type="InterPro" id="IPR053967">
    <property type="entry name" value="LlgE_F_G-like_D1"/>
</dbReference>
<name>A0A098G652_9GAMM</name>
<dbReference type="EMBL" id="LN614827">
    <property type="protein sequence ID" value="CEG57451.1"/>
    <property type="molecule type" value="Genomic_DNA"/>
</dbReference>
<evidence type="ECO:0000256" key="1">
    <source>
        <dbReference type="ARBA" id="ARBA00004117"/>
    </source>
</evidence>
<dbReference type="NCBIfam" id="TIGR03506">
    <property type="entry name" value="FlgEFG_subfam"/>
    <property type="match status" value="1"/>
</dbReference>
<sequence length="422" mass="46151">MTNTYYTSLSGMLAASYGLQNTSNNVANMQSPGFKRSDVFYSSLGNGSGEEGLGSGVCVEGTATNFSDGKYLETSNPSDLAVIGQGFFIVRLKSGELLYTRDGEFGFNNDGVLIDRHSGGQVQGYNKAGNLVPIHEKGPKNAPGKATREIFLKGQFILKEKSDTEKNQPGSFKNKYQDISFSVINVFDAEGKSHELKLQFQSTPVLVNGDNTNIPDDGNSWDLVDITCGDANINFSYDQKVIFNGISQGAQLEHSTIRFTLNGTQDIALQFGNFKDGSDNSVQLKESKLNPEGTKIESLQNDGYGEGKQISFSFDENGLISYNYDNGQSIEGTHVGLARFDDLEHTLVQTKDNLFRAKSDQGIHLGRANRDGFGSIKAKQIETSNVDSTTEFANIVILQRMFQACSQIMDIDKQLLEGLESK</sequence>
<dbReference type="Pfam" id="PF22692">
    <property type="entry name" value="LlgE_F_G_D1"/>
    <property type="match status" value="1"/>
</dbReference>
<dbReference type="PANTHER" id="PTHR30435">
    <property type="entry name" value="FLAGELLAR PROTEIN"/>
    <property type="match status" value="1"/>
</dbReference>
<dbReference type="SUPFAM" id="SSF117143">
    <property type="entry name" value="Flagellar hook protein flgE"/>
    <property type="match status" value="1"/>
</dbReference>
<dbReference type="OrthoDB" id="8578401at2"/>
<dbReference type="PANTHER" id="PTHR30435:SF19">
    <property type="entry name" value="FLAGELLAR BASAL-BODY ROD PROTEIN FLGG"/>
    <property type="match status" value="1"/>
</dbReference>
<dbReference type="KEGG" id="lfa:LFA_2066"/>
<evidence type="ECO:0000313" key="7">
    <source>
        <dbReference type="EMBL" id="CEG57451.1"/>
    </source>
</evidence>
<accession>A0A098G652</accession>
<organism evidence="7 8">
    <name type="scientific">Legionella fallonii LLAP-10</name>
    <dbReference type="NCBI Taxonomy" id="1212491"/>
    <lineage>
        <taxon>Bacteria</taxon>
        <taxon>Pseudomonadati</taxon>
        <taxon>Pseudomonadota</taxon>
        <taxon>Gammaproteobacteria</taxon>
        <taxon>Legionellales</taxon>
        <taxon>Legionellaceae</taxon>
        <taxon>Legionella</taxon>
    </lineage>
</organism>
<dbReference type="GO" id="GO:0071978">
    <property type="term" value="P:bacterial-type flagellum-dependent swarming motility"/>
    <property type="evidence" value="ECO:0007669"/>
    <property type="project" value="TreeGrafter"/>
</dbReference>
<dbReference type="RefSeq" id="WP_045095951.1">
    <property type="nucleotide sequence ID" value="NZ_LN614827.1"/>
</dbReference>
<dbReference type="AlphaFoldDB" id="A0A098G652"/>
<evidence type="ECO:0000313" key="8">
    <source>
        <dbReference type="Proteomes" id="UP000032430"/>
    </source>
</evidence>
<evidence type="ECO:0000256" key="3">
    <source>
        <dbReference type="ARBA" id="ARBA00023143"/>
    </source>
</evidence>
<evidence type="ECO:0000259" key="6">
    <source>
        <dbReference type="Pfam" id="PF22692"/>
    </source>
</evidence>
<dbReference type="InterPro" id="IPR010930">
    <property type="entry name" value="Flg_bb/hook_C_dom"/>
</dbReference>
<dbReference type="InterPro" id="IPR020013">
    <property type="entry name" value="Flagellar_FlgE/F/G"/>
</dbReference>
<comment type="similarity">
    <text evidence="2 4">Belongs to the flagella basal body rod proteins family.</text>
</comment>
<dbReference type="GO" id="GO:0009425">
    <property type="term" value="C:bacterial-type flagellum basal body"/>
    <property type="evidence" value="ECO:0007669"/>
    <property type="project" value="UniProtKB-SubCell"/>
</dbReference>